<evidence type="ECO:0000256" key="2">
    <source>
        <dbReference type="ARBA" id="ARBA00022603"/>
    </source>
</evidence>
<dbReference type="SUPFAM" id="SSF69618">
    <property type="entry name" value="HemD-like"/>
    <property type="match status" value="1"/>
</dbReference>
<name>A0A1J5E225_9BACT</name>
<dbReference type="PANTHER" id="PTHR45790">
    <property type="entry name" value="SIROHEME SYNTHASE-RELATED"/>
    <property type="match status" value="1"/>
</dbReference>
<dbReference type="Gene3D" id="3.40.1010.10">
    <property type="entry name" value="Cobalt-precorrin-4 Transmethylase, Domain 1"/>
    <property type="match status" value="1"/>
</dbReference>
<evidence type="ECO:0000259" key="8">
    <source>
        <dbReference type="Pfam" id="PF02602"/>
    </source>
</evidence>
<comment type="caution">
    <text evidence="9">The sequence shown here is derived from an EMBL/GenBank/DDBJ whole genome shotgun (WGS) entry which is preliminary data.</text>
</comment>
<dbReference type="Gene3D" id="3.40.50.10090">
    <property type="match status" value="2"/>
</dbReference>
<evidence type="ECO:0000313" key="9">
    <source>
        <dbReference type="EMBL" id="OIP41675.1"/>
    </source>
</evidence>
<dbReference type="GO" id="GO:0004851">
    <property type="term" value="F:uroporphyrin-III C-methyltransferase activity"/>
    <property type="evidence" value="ECO:0007669"/>
    <property type="project" value="UniProtKB-EC"/>
</dbReference>
<dbReference type="NCBIfam" id="NF004790">
    <property type="entry name" value="PRK06136.1"/>
    <property type="match status" value="1"/>
</dbReference>
<evidence type="ECO:0000313" key="10">
    <source>
        <dbReference type="Proteomes" id="UP000183085"/>
    </source>
</evidence>
<dbReference type="PROSITE" id="PS00840">
    <property type="entry name" value="SUMT_2"/>
    <property type="match status" value="1"/>
</dbReference>
<keyword evidence="2 6" id="KW-0489">Methyltransferase</keyword>
<evidence type="ECO:0000256" key="3">
    <source>
        <dbReference type="ARBA" id="ARBA00022679"/>
    </source>
</evidence>
<keyword evidence="3 6" id="KW-0808">Transferase</keyword>
<dbReference type="Pfam" id="PF02602">
    <property type="entry name" value="HEM4"/>
    <property type="match status" value="1"/>
</dbReference>
<dbReference type="PANTHER" id="PTHR45790:SF3">
    <property type="entry name" value="S-ADENOSYL-L-METHIONINE-DEPENDENT UROPORPHYRINOGEN III METHYLTRANSFERASE, CHLOROPLASTIC"/>
    <property type="match status" value="1"/>
</dbReference>
<protein>
    <recommendedName>
        <fullName evidence="1">uroporphyrinogen-III C-methyltransferase</fullName>
        <ecNumber evidence="1">2.1.1.107</ecNumber>
    </recommendedName>
</protein>
<reference evidence="9 10" key="1">
    <citation type="journal article" date="2016" name="Environ. Microbiol.">
        <title>Genomic resolution of a cold subsurface aquifer community provides metabolic insights for novel microbes adapted to high CO concentrations.</title>
        <authorList>
            <person name="Probst A.J."/>
            <person name="Castelle C.J."/>
            <person name="Singh A."/>
            <person name="Brown C.T."/>
            <person name="Anantharaman K."/>
            <person name="Sharon I."/>
            <person name="Hug L.A."/>
            <person name="Burstein D."/>
            <person name="Emerson J.B."/>
            <person name="Thomas B.C."/>
            <person name="Banfield J.F."/>
        </authorList>
    </citation>
    <scope>NUCLEOTIDE SEQUENCE [LARGE SCALE GENOMIC DNA]</scope>
    <source>
        <strain evidence="9">CG2_30_40_21</strain>
    </source>
</reference>
<dbReference type="InterPro" id="IPR050161">
    <property type="entry name" value="Siro_Cobalamin_biosynth"/>
</dbReference>
<accession>A0A1J5E225</accession>
<dbReference type="InterPro" id="IPR036108">
    <property type="entry name" value="4pyrrol_syn_uPrphyn_synt_sf"/>
</dbReference>
<evidence type="ECO:0000256" key="1">
    <source>
        <dbReference type="ARBA" id="ARBA00012162"/>
    </source>
</evidence>
<dbReference type="GO" id="GO:0004852">
    <property type="term" value="F:uroporphyrinogen-III synthase activity"/>
    <property type="evidence" value="ECO:0007669"/>
    <property type="project" value="InterPro"/>
</dbReference>
<feature type="domain" description="Tetrapyrrole methylase" evidence="7">
    <location>
        <begin position="5"/>
        <end position="214"/>
    </location>
</feature>
<dbReference type="InterPro" id="IPR014777">
    <property type="entry name" value="4pyrrole_Mease_sub1"/>
</dbReference>
<gene>
    <name evidence="9" type="ORF">AUJ95_02945</name>
</gene>
<dbReference type="InterPro" id="IPR035996">
    <property type="entry name" value="4pyrrol_Methylase_sf"/>
</dbReference>
<organism evidence="9 10">
    <name type="scientific">Candidatus Desantisbacteria bacterium CG2_30_40_21</name>
    <dbReference type="NCBI Taxonomy" id="1817895"/>
    <lineage>
        <taxon>Bacteria</taxon>
        <taxon>Candidatus Desantisiibacteriota</taxon>
    </lineage>
</organism>
<sequence>MYNGKVFLVGAGPGDVGLLTIKAKKYIQEADVILYDYLVTDEVISFAKDDAELIYVGKKAGQHTLKQEEINQLLVNKAKEDKSVVRIKGGDPFLFGRGGEEALFLVEQGIPFEVVPGVTSAIAVPAYAGIPVTHREYASSLCIVTGHESIDKAIVPWENIAGIETIVILMGVSNLQEIVQKLLKSGKSPDTPVAVIHHGTTNQQKTVVSTLAEVNLVSTSIHAPAIIVVGKVVELREKLRWFEDKPFFGKGILVTRPILQHNSQMPEFNLKLQDLGAVVYEQPTIKIISPESFDELNAAIGRIKKYQWLIFTSVNGVRYFMQQLKVCGIDIRQLHGIKIAVIGPQTRLEVEKYCLTVDYCPNEFVAEALVEGLKGYDMNGKHILVPRAKVARDVLENGLREQGAITHVVTAYQSVYCKGERIKQLLVEHKIVVITFTSPSCVCGFCSIFEGEDIQAYLSGVKIACIGPITQKAAVELNLRVDMVAKEYTADGLVEAILEGVKG</sequence>
<dbReference type="PROSITE" id="PS00839">
    <property type="entry name" value="SUMT_1"/>
    <property type="match status" value="1"/>
</dbReference>
<evidence type="ECO:0000256" key="4">
    <source>
        <dbReference type="ARBA" id="ARBA00022691"/>
    </source>
</evidence>
<dbReference type="InterPro" id="IPR003043">
    <property type="entry name" value="Uropor_MeTrfase_CS"/>
</dbReference>
<dbReference type="InterPro" id="IPR003754">
    <property type="entry name" value="4pyrrol_synth_uPrphyn_synth"/>
</dbReference>
<dbReference type="EC" id="2.1.1.107" evidence="1"/>
<evidence type="ECO:0000256" key="5">
    <source>
        <dbReference type="ARBA" id="ARBA00023244"/>
    </source>
</evidence>
<feature type="domain" description="Tetrapyrrole biosynthesis uroporphyrinogen III synthase" evidence="8">
    <location>
        <begin position="269"/>
        <end position="495"/>
    </location>
</feature>
<dbReference type="Proteomes" id="UP000183085">
    <property type="component" value="Unassembled WGS sequence"/>
</dbReference>
<evidence type="ECO:0000259" key="7">
    <source>
        <dbReference type="Pfam" id="PF00590"/>
    </source>
</evidence>
<comment type="similarity">
    <text evidence="6">Belongs to the precorrin methyltransferase family.</text>
</comment>
<keyword evidence="5" id="KW-0627">Porphyrin biosynthesis</keyword>
<dbReference type="Pfam" id="PF00590">
    <property type="entry name" value="TP_methylase"/>
    <property type="match status" value="1"/>
</dbReference>
<dbReference type="CDD" id="cd11642">
    <property type="entry name" value="SUMT"/>
    <property type="match status" value="1"/>
</dbReference>
<dbReference type="FunFam" id="3.40.1010.10:FF:000001">
    <property type="entry name" value="Siroheme synthase"/>
    <property type="match status" value="1"/>
</dbReference>
<dbReference type="GO" id="GO:0019354">
    <property type="term" value="P:siroheme biosynthetic process"/>
    <property type="evidence" value="ECO:0007669"/>
    <property type="project" value="InterPro"/>
</dbReference>
<proteinExistence type="inferred from homology"/>
<dbReference type="CDD" id="cd06578">
    <property type="entry name" value="HemD"/>
    <property type="match status" value="1"/>
</dbReference>
<evidence type="ECO:0000256" key="6">
    <source>
        <dbReference type="RuleBase" id="RU003960"/>
    </source>
</evidence>
<dbReference type="AlphaFoldDB" id="A0A1J5E225"/>
<dbReference type="NCBIfam" id="TIGR01469">
    <property type="entry name" value="cobA_cysG_Cterm"/>
    <property type="match status" value="1"/>
</dbReference>
<dbReference type="InterPro" id="IPR000878">
    <property type="entry name" value="4pyrrol_Mease"/>
</dbReference>
<dbReference type="GO" id="GO:0032259">
    <property type="term" value="P:methylation"/>
    <property type="evidence" value="ECO:0007669"/>
    <property type="project" value="UniProtKB-KW"/>
</dbReference>
<dbReference type="InterPro" id="IPR014776">
    <property type="entry name" value="4pyrrole_Mease_sub2"/>
</dbReference>
<dbReference type="Gene3D" id="3.30.950.10">
    <property type="entry name" value="Methyltransferase, Cobalt-precorrin-4 Transmethylase, Domain 2"/>
    <property type="match status" value="1"/>
</dbReference>
<dbReference type="FunFam" id="3.30.950.10:FF:000001">
    <property type="entry name" value="Siroheme synthase"/>
    <property type="match status" value="1"/>
</dbReference>
<dbReference type="STRING" id="1817895.AUJ95_02945"/>
<dbReference type="InterPro" id="IPR006366">
    <property type="entry name" value="CobA/CysG_C"/>
</dbReference>
<dbReference type="SUPFAM" id="SSF53790">
    <property type="entry name" value="Tetrapyrrole methylase"/>
    <property type="match status" value="1"/>
</dbReference>
<keyword evidence="4" id="KW-0949">S-adenosyl-L-methionine</keyword>
<dbReference type="EMBL" id="MNYI01000073">
    <property type="protein sequence ID" value="OIP41675.1"/>
    <property type="molecule type" value="Genomic_DNA"/>
</dbReference>